<name>A0A6C0B1Z7_9ZZZZ</name>
<evidence type="ECO:0000313" key="1">
    <source>
        <dbReference type="EMBL" id="QHS85493.1"/>
    </source>
</evidence>
<reference evidence="1" key="1">
    <citation type="journal article" date="2020" name="Nature">
        <title>Giant virus diversity and host interactions through global metagenomics.</title>
        <authorList>
            <person name="Schulz F."/>
            <person name="Roux S."/>
            <person name="Paez-Espino D."/>
            <person name="Jungbluth S."/>
            <person name="Walsh D.A."/>
            <person name="Denef V.J."/>
            <person name="McMahon K.D."/>
            <person name="Konstantinidis K.T."/>
            <person name="Eloe-Fadrosh E.A."/>
            <person name="Kyrpides N.C."/>
            <person name="Woyke T."/>
        </authorList>
    </citation>
    <scope>NUCLEOTIDE SEQUENCE</scope>
    <source>
        <strain evidence="1">GVMAG-M-3300009182-78</strain>
    </source>
</reference>
<proteinExistence type="predicted"/>
<protein>
    <submittedName>
        <fullName evidence="1">Uncharacterized protein</fullName>
    </submittedName>
</protein>
<accession>A0A6C0B1Z7</accession>
<sequence>MILILRGHIRNSFKTKDLYNLVENIYTIDTSLKIYIHTWNIYANNISWRTMEVDDTPVTEEIIYEYFKNYKHCIEKIIIDDDTKIELIGNTTGNIYNGPGPIIGWKNYWYGKYKIINYIYNQELHANDIIINTRFDLFNNGPHFLLEDIIHFIKNNMNIHFNKNKFIFDYNNLGVDNIYMGNILTMKILIENFYYHLDDILIKHCNSIHQELMVYNMNNILFD</sequence>
<dbReference type="EMBL" id="MN739044">
    <property type="protein sequence ID" value="QHS85493.1"/>
    <property type="molecule type" value="Genomic_DNA"/>
</dbReference>
<dbReference type="AlphaFoldDB" id="A0A6C0B1Z7"/>
<organism evidence="1">
    <name type="scientific">viral metagenome</name>
    <dbReference type="NCBI Taxonomy" id="1070528"/>
    <lineage>
        <taxon>unclassified sequences</taxon>
        <taxon>metagenomes</taxon>
        <taxon>organismal metagenomes</taxon>
    </lineage>
</organism>